<proteinExistence type="predicted"/>
<feature type="chain" id="PRO_5046188986" evidence="1">
    <location>
        <begin position="28"/>
        <end position="856"/>
    </location>
</feature>
<organism evidence="2 3">
    <name type="scientific">Paenibacillus silagei</name>
    <dbReference type="NCBI Taxonomy" id="1670801"/>
    <lineage>
        <taxon>Bacteria</taxon>
        <taxon>Bacillati</taxon>
        <taxon>Bacillota</taxon>
        <taxon>Bacilli</taxon>
        <taxon>Bacillales</taxon>
        <taxon>Paenibacillaceae</taxon>
        <taxon>Paenibacillus</taxon>
    </lineage>
</organism>
<evidence type="ECO:0000313" key="2">
    <source>
        <dbReference type="EMBL" id="MBP2113164.1"/>
    </source>
</evidence>
<feature type="signal peptide" evidence="1">
    <location>
        <begin position="1"/>
        <end position="27"/>
    </location>
</feature>
<sequence>MKNYRACAALVLGMIIASQHLALSASAAPSSVTANKTANNSQQDQANALSQLPAVAVQSGVSVRLTDVQLAKADGGNSLTYTLVYSNTSSSTYKLINVFSKITTPAGATIKSSPIPEDKTKVAVAPKEQLTVTYYVNVSKTASTQGLSISLFGFDFSGSEYQKKLGSFKVPAAYTPYVQQGLSKQITVSNLPVSLKPESLQIFSFNNKIYAKVALSLTNQGAKVLAAPGHRVFLESSGGSAFELTLDSTSRDYKVQSGENKKIFYLAELPAYIPTTRMSLLITGENAGLKADLPVVSFRLPEASYPSLEVNAYAVKKFGVSSNTIETQLKQASVSSTGEKALWTLKLRIRNAGNKAVTLPAYELSVTAKEGYSFPVNSKALASLTLKPLEEKILQFSAEVPLNVNQSTLKLQMVEPAVEGKTIFPTAMYKIPYSLEMTNSVASEYILDNSFGTFGAVLESVQRMPWTTEDLLVGTIRIRNVRDAAVTLPAFTGTIQAGQTALDAPVQVVAATSSQQLASGASAVYYVIGKLPYERSLDQVRIGLNSGTGDTTEPFLSLKTQQVVPGMSDAGDNATFKIDTAGKRAEVKERRTLLYPGASQNILYTELEVSSLEARRAELSRLVAYYKTPDNTYYEAEVSQSALAAGPKGKSLVSIWSKLPASIDASQLTLFAGEGVSENKLTAPDGTPTAYINPKALTLHIQTPAALVTLGSGVPLFPYTFTVTQATGAVSEGQDTLSVNLTYTLAKDNQYDMGTNAHKLVVQLTDPLGQTQERTLVPGTDLVTGKFLTYSMTLTSNAYKTLRSGKFLVTLYDEFQGERILLGSQSYSLTYTPAAKAPETITAPKNAANPDPGGSL</sequence>
<keyword evidence="1" id="KW-0732">Signal</keyword>
<evidence type="ECO:0000256" key="1">
    <source>
        <dbReference type="SAM" id="SignalP"/>
    </source>
</evidence>
<reference evidence="2 3" key="1">
    <citation type="submission" date="2021-03" db="EMBL/GenBank/DDBJ databases">
        <title>Genomic Encyclopedia of Type Strains, Phase IV (KMG-IV): sequencing the most valuable type-strain genomes for metagenomic binning, comparative biology and taxonomic classification.</title>
        <authorList>
            <person name="Goeker M."/>
        </authorList>
    </citation>
    <scope>NUCLEOTIDE SEQUENCE [LARGE SCALE GENOMIC DNA]</scope>
    <source>
        <strain evidence="2 3">DSM 101953</strain>
    </source>
</reference>
<dbReference type="Proteomes" id="UP000773462">
    <property type="component" value="Unassembled WGS sequence"/>
</dbReference>
<dbReference type="RefSeq" id="WP_209874910.1">
    <property type="nucleotide sequence ID" value="NZ_JAGGLV010000010.1"/>
</dbReference>
<dbReference type="EMBL" id="JAGGLV010000010">
    <property type="protein sequence ID" value="MBP2113164.1"/>
    <property type="molecule type" value="Genomic_DNA"/>
</dbReference>
<name>A0ABS4NSY4_9BACL</name>
<gene>
    <name evidence="2" type="ORF">J2Z70_003323</name>
</gene>
<evidence type="ECO:0000313" key="3">
    <source>
        <dbReference type="Proteomes" id="UP000773462"/>
    </source>
</evidence>
<protein>
    <submittedName>
        <fullName evidence="2">Uncharacterized protein affecting Mg2+/Co2+ transport</fullName>
    </submittedName>
</protein>
<accession>A0ABS4NSY4</accession>
<keyword evidence="3" id="KW-1185">Reference proteome</keyword>
<comment type="caution">
    <text evidence="2">The sequence shown here is derived from an EMBL/GenBank/DDBJ whole genome shotgun (WGS) entry which is preliminary data.</text>
</comment>